<accession>A0AAD7KGX5</accession>
<organism evidence="2 3">
    <name type="scientific">Mycena metata</name>
    <dbReference type="NCBI Taxonomy" id="1033252"/>
    <lineage>
        <taxon>Eukaryota</taxon>
        <taxon>Fungi</taxon>
        <taxon>Dikarya</taxon>
        <taxon>Basidiomycota</taxon>
        <taxon>Agaricomycotina</taxon>
        <taxon>Agaricomycetes</taxon>
        <taxon>Agaricomycetidae</taxon>
        <taxon>Agaricales</taxon>
        <taxon>Marasmiineae</taxon>
        <taxon>Mycenaceae</taxon>
        <taxon>Mycena</taxon>
    </lineage>
</organism>
<keyword evidence="3" id="KW-1185">Reference proteome</keyword>
<protein>
    <submittedName>
        <fullName evidence="2">Uncharacterized protein</fullName>
    </submittedName>
</protein>
<dbReference type="EMBL" id="JARKIB010000002">
    <property type="protein sequence ID" value="KAJ7784413.1"/>
    <property type="molecule type" value="Genomic_DNA"/>
</dbReference>
<dbReference type="AlphaFoldDB" id="A0AAD7KGX5"/>
<feature type="compositionally biased region" description="Basic and acidic residues" evidence="1">
    <location>
        <begin position="66"/>
        <end position="75"/>
    </location>
</feature>
<evidence type="ECO:0000313" key="3">
    <source>
        <dbReference type="Proteomes" id="UP001215598"/>
    </source>
</evidence>
<evidence type="ECO:0000313" key="2">
    <source>
        <dbReference type="EMBL" id="KAJ7784413.1"/>
    </source>
</evidence>
<dbReference type="Proteomes" id="UP001215598">
    <property type="component" value="Unassembled WGS sequence"/>
</dbReference>
<name>A0AAD7KGX5_9AGAR</name>
<feature type="region of interest" description="Disordered" evidence="1">
    <location>
        <begin position="62"/>
        <end position="81"/>
    </location>
</feature>
<evidence type="ECO:0000256" key="1">
    <source>
        <dbReference type="SAM" id="MobiDB-lite"/>
    </source>
</evidence>
<sequence>MHTAHLGGATISAGYTIAKSTGKAESGWGWVRGRRAAIQHHPVRQFRTDGRLFVCEIGDEQGDSEGGEKDKEGIKSRKKSQKCAASRRRNVLFSAAQGRIEAARVPVNQQRHSERLEIKYKFAFSVGFAGLERSGTLGRVSGRRNIVKARRRMKQKRVSAKCQKSDWKEHQWNCSVLPVDGVPAATAIEIDEEFKAEVARMVAILTEVATLEEIKDEKAKLTAPMLAPLLKITSELPERLHYKQRIHNSDKFKYRLPLLTACRLILIDYVTSKLDSEARRKQYEAFFKELMMPTHHCELYGPKIVARPADLSSGEYESLGSLMQMFEILGMEDPEAKKEETVAAAEENEPAGMRWIWLAALINRTFDVK</sequence>
<proteinExistence type="predicted"/>
<comment type="caution">
    <text evidence="2">The sequence shown here is derived from an EMBL/GenBank/DDBJ whole genome shotgun (WGS) entry which is preliminary data.</text>
</comment>
<reference evidence="2" key="1">
    <citation type="submission" date="2023-03" db="EMBL/GenBank/DDBJ databases">
        <title>Massive genome expansion in bonnet fungi (Mycena s.s.) driven by repeated elements and novel gene families across ecological guilds.</title>
        <authorList>
            <consortium name="Lawrence Berkeley National Laboratory"/>
            <person name="Harder C.B."/>
            <person name="Miyauchi S."/>
            <person name="Viragh M."/>
            <person name="Kuo A."/>
            <person name="Thoen E."/>
            <person name="Andreopoulos B."/>
            <person name="Lu D."/>
            <person name="Skrede I."/>
            <person name="Drula E."/>
            <person name="Henrissat B."/>
            <person name="Morin E."/>
            <person name="Kohler A."/>
            <person name="Barry K."/>
            <person name="LaButti K."/>
            <person name="Morin E."/>
            <person name="Salamov A."/>
            <person name="Lipzen A."/>
            <person name="Mereny Z."/>
            <person name="Hegedus B."/>
            <person name="Baldrian P."/>
            <person name="Stursova M."/>
            <person name="Weitz H."/>
            <person name="Taylor A."/>
            <person name="Grigoriev I.V."/>
            <person name="Nagy L.G."/>
            <person name="Martin F."/>
            <person name="Kauserud H."/>
        </authorList>
    </citation>
    <scope>NUCLEOTIDE SEQUENCE</scope>
    <source>
        <strain evidence="2">CBHHK182m</strain>
    </source>
</reference>
<gene>
    <name evidence="2" type="ORF">B0H16DRAFT_1681817</name>
</gene>